<dbReference type="PROSITE" id="PS50190">
    <property type="entry name" value="SEC7"/>
    <property type="match status" value="1"/>
</dbReference>
<comment type="caution">
    <text evidence="4">The sequence shown here is derived from an EMBL/GenBank/DDBJ whole genome shotgun (WGS) entry which is preliminary data.</text>
</comment>
<feature type="compositionally biased region" description="Gly residues" evidence="2">
    <location>
        <begin position="84"/>
        <end position="93"/>
    </location>
</feature>
<gene>
    <name evidence="4" type="ORF">WJX75_001851</name>
</gene>
<dbReference type="InterPro" id="IPR000904">
    <property type="entry name" value="Sec7_dom"/>
</dbReference>
<accession>A0ABR2YBX8</accession>
<dbReference type="Pfam" id="PF01369">
    <property type="entry name" value="Sec7"/>
    <property type="match status" value="1"/>
</dbReference>
<evidence type="ECO:0000256" key="1">
    <source>
        <dbReference type="ARBA" id="ARBA00004514"/>
    </source>
</evidence>
<dbReference type="Proteomes" id="UP001491310">
    <property type="component" value="Unassembled WGS sequence"/>
</dbReference>
<dbReference type="Gene3D" id="1.10.220.20">
    <property type="match status" value="1"/>
</dbReference>
<dbReference type="InterPro" id="IPR035999">
    <property type="entry name" value="Sec7_dom_sf"/>
</dbReference>
<dbReference type="Gene3D" id="1.10.1000.11">
    <property type="entry name" value="Arf Nucleotide-binding Site Opener,domain 2"/>
    <property type="match status" value="1"/>
</dbReference>
<evidence type="ECO:0000259" key="3">
    <source>
        <dbReference type="PROSITE" id="PS50190"/>
    </source>
</evidence>
<feature type="compositionally biased region" description="Polar residues" evidence="2">
    <location>
        <begin position="34"/>
        <end position="45"/>
    </location>
</feature>
<evidence type="ECO:0000313" key="5">
    <source>
        <dbReference type="Proteomes" id="UP001491310"/>
    </source>
</evidence>
<name>A0ABR2YBX8_9CHLO</name>
<dbReference type="CDD" id="cd00171">
    <property type="entry name" value="Sec7"/>
    <property type="match status" value="1"/>
</dbReference>
<reference evidence="4 5" key="1">
    <citation type="journal article" date="2024" name="Nat. Commun.">
        <title>Phylogenomics reveals the evolutionary origins of lichenization in chlorophyte algae.</title>
        <authorList>
            <person name="Puginier C."/>
            <person name="Libourel C."/>
            <person name="Otte J."/>
            <person name="Skaloud P."/>
            <person name="Haon M."/>
            <person name="Grisel S."/>
            <person name="Petersen M."/>
            <person name="Berrin J.G."/>
            <person name="Delaux P.M."/>
            <person name="Dal Grande F."/>
            <person name="Keller J."/>
        </authorList>
    </citation>
    <scope>NUCLEOTIDE SEQUENCE [LARGE SCALE GENOMIC DNA]</scope>
    <source>
        <strain evidence="4 5">SAG 216-7</strain>
    </source>
</reference>
<dbReference type="EMBL" id="JALJOT010000016">
    <property type="protein sequence ID" value="KAK9902034.1"/>
    <property type="molecule type" value="Genomic_DNA"/>
</dbReference>
<evidence type="ECO:0000313" key="4">
    <source>
        <dbReference type="EMBL" id="KAK9902034.1"/>
    </source>
</evidence>
<feature type="compositionally biased region" description="Basic and acidic residues" evidence="2">
    <location>
        <begin position="98"/>
        <end position="113"/>
    </location>
</feature>
<sequence length="496" mass="53562">MTSESSSPVSSRRGSADSLHRVTPMPGSTWPKVRTNSGRLPSLSESEMDVRETVFEETEEEGSGERQTPDSAAHQGNGAAPGSAGSGGAGGASPAGRGDSEWEASPRDMREGDAAAIAERLGSYNRTSSTEVPRFTRIGRDDKLPQPAQKMLARMKQDAAVAPSQLGNSPFEEVPPLGGPASARRPDSAADDATPRSGGMHARKASQLGLGEVLDPVSKDEEADDVAVARFLRTCPGLSKAIIGDLLGQNTQRCLRVLDAFTHMFDFSGMSFEAAIREFLESFRLPGEAQKIIRILEHWSRQFYAQEPGIFASADAVYILAISVIMLNTDKHNPAIKKKMTREEFIRNNRGINGTKDAPADLPKEFLTELYTHFSEQAIRFPQLPSSMSEKYSSPSTNHTVAKAHKAAKENGRWTPLRWICCHQDAVGDVHLSRRARSLIVQPPAPPAAAALDAILLGKDPGPYQAKSPQVICKELQQGKLQLVAAALSDDSSDVQ</sequence>
<dbReference type="SUPFAM" id="SSF48425">
    <property type="entry name" value="Sec7 domain"/>
    <property type="match status" value="1"/>
</dbReference>
<dbReference type="SMART" id="SM00222">
    <property type="entry name" value="Sec7"/>
    <property type="match status" value="1"/>
</dbReference>
<organism evidence="4 5">
    <name type="scientific">Coccomyxa subellipsoidea</name>
    <dbReference type="NCBI Taxonomy" id="248742"/>
    <lineage>
        <taxon>Eukaryota</taxon>
        <taxon>Viridiplantae</taxon>
        <taxon>Chlorophyta</taxon>
        <taxon>core chlorophytes</taxon>
        <taxon>Trebouxiophyceae</taxon>
        <taxon>Trebouxiophyceae incertae sedis</taxon>
        <taxon>Coccomyxaceae</taxon>
        <taxon>Coccomyxa</taxon>
    </lineage>
</organism>
<dbReference type="InterPro" id="IPR023394">
    <property type="entry name" value="Sec7_C_sf"/>
</dbReference>
<comment type="subcellular location">
    <subcellularLocation>
        <location evidence="1">Cytoplasm</location>
        <location evidence="1">Cytosol</location>
    </subcellularLocation>
</comment>
<protein>
    <recommendedName>
        <fullName evidence="3">SEC7 domain-containing protein</fullName>
    </recommendedName>
</protein>
<proteinExistence type="predicted"/>
<feature type="domain" description="SEC7" evidence="3">
    <location>
        <begin position="192"/>
        <end position="377"/>
    </location>
</feature>
<evidence type="ECO:0000256" key="2">
    <source>
        <dbReference type="SAM" id="MobiDB-lite"/>
    </source>
</evidence>
<feature type="region of interest" description="Disordered" evidence="2">
    <location>
        <begin position="1"/>
        <end position="205"/>
    </location>
</feature>
<dbReference type="PANTHER" id="PTHR10663">
    <property type="entry name" value="GUANYL-NUCLEOTIDE EXCHANGE FACTOR"/>
    <property type="match status" value="1"/>
</dbReference>
<dbReference type="PANTHER" id="PTHR10663:SF388">
    <property type="entry name" value="GOLGI-SPECIFIC BREFELDIN A-RESISTANCE GUANINE NUCLEOTIDE EXCHANGE FACTOR 1"/>
    <property type="match status" value="1"/>
</dbReference>
<keyword evidence="5" id="KW-1185">Reference proteome</keyword>
<feature type="compositionally biased region" description="Low complexity" evidence="2">
    <location>
        <begin position="1"/>
        <end position="13"/>
    </location>
</feature>